<dbReference type="InterPro" id="IPR053143">
    <property type="entry name" value="Arylsulfate_ST"/>
</dbReference>
<dbReference type="InterPro" id="IPR015943">
    <property type="entry name" value="WD40/YVTN_repeat-like_dom_sf"/>
</dbReference>
<dbReference type="InterPro" id="IPR039535">
    <property type="entry name" value="ASST-like"/>
</dbReference>
<protein>
    <recommendedName>
        <fullName evidence="3">Arylsulfotransferase ASST</fullName>
    </recommendedName>
</protein>
<evidence type="ECO:0000313" key="1">
    <source>
        <dbReference type="EMBL" id="MBB5068958.1"/>
    </source>
</evidence>
<dbReference type="Proteomes" id="UP000580474">
    <property type="component" value="Unassembled WGS sequence"/>
</dbReference>
<keyword evidence="2" id="KW-1185">Reference proteome</keyword>
<sequence length="364" mass="40741">MDQNTLRRRGTGLIGAEPELGFGGYTLYAPLTSPGVVHLVDAEGAEAHRWELPYRPGRHARILPNGNLAYNGALPGVPAPFDMWHKYRGGAMCEVAPDGTILREHRDPWAHHDANHLGDGRILYAAAEPVDPALVPGGVPDTEADGVLYADVLREVGPDGELLWEWRAIEHLPPEDYPLQAHYWREHWPLVNSVSELADGNIVASLRSVSAVIVIERATGNVLWRLGSDVIAQQHCVSELDDGKLLLFDNGTFRSRESVTFSRVIEVDRTTSEITWEYHDSTRESFFTPFMGSAQRLGNGNTMITESAFGRIFEITPEGRVCWEFVVPQFSRYHEPEAARVFPSESNALFRAYRYSAAELPWLR</sequence>
<dbReference type="SUPFAM" id="SSF50998">
    <property type="entry name" value="Quinoprotein alcohol dehydrogenase-like"/>
    <property type="match status" value="1"/>
</dbReference>
<dbReference type="RefSeq" id="WP_184478713.1">
    <property type="nucleotide sequence ID" value="NZ_JACHIV010000001.1"/>
</dbReference>
<dbReference type="Gene3D" id="2.130.10.10">
    <property type="entry name" value="YVTN repeat-like/Quinoprotein amine dehydrogenase"/>
    <property type="match status" value="1"/>
</dbReference>
<organism evidence="1 2">
    <name type="scientific">Saccharopolyspora gloriosae</name>
    <dbReference type="NCBI Taxonomy" id="455344"/>
    <lineage>
        <taxon>Bacteria</taxon>
        <taxon>Bacillati</taxon>
        <taxon>Actinomycetota</taxon>
        <taxon>Actinomycetes</taxon>
        <taxon>Pseudonocardiales</taxon>
        <taxon>Pseudonocardiaceae</taxon>
        <taxon>Saccharopolyspora</taxon>
    </lineage>
</organism>
<gene>
    <name evidence="1" type="ORF">BJ969_002046</name>
</gene>
<dbReference type="AlphaFoldDB" id="A0A840NFD5"/>
<dbReference type="Pfam" id="PF14269">
    <property type="entry name" value="Arylsulfotran_2"/>
    <property type="match status" value="1"/>
</dbReference>
<evidence type="ECO:0000313" key="2">
    <source>
        <dbReference type="Proteomes" id="UP000580474"/>
    </source>
</evidence>
<dbReference type="EMBL" id="JACHIV010000001">
    <property type="protein sequence ID" value="MBB5068958.1"/>
    <property type="molecule type" value="Genomic_DNA"/>
</dbReference>
<evidence type="ECO:0008006" key="3">
    <source>
        <dbReference type="Google" id="ProtNLM"/>
    </source>
</evidence>
<name>A0A840NFD5_9PSEU</name>
<proteinExistence type="predicted"/>
<dbReference type="PANTHER" id="PTHR35340:SF5">
    <property type="entry name" value="ASST-DOMAIN-CONTAINING PROTEIN"/>
    <property type="match status" value="1"/>
</dbReference>
<comment type="caution">
    <text evidence="1">The sequence shown here is derived from an EMBL/GenBank/DDBJ whole genome shotgun (WGS) entry which is preliminary data.</text>
</comment>
<accession>A0A840NFD5</accession>
<reference evidence="1 2" key="1">
    <citation type="submission" date="2020-08" db="EMBL/GenBank/DDBJ databases">
        <title>Sequencing the genomes of 1000 actinobacteria strains.</title>
        <authorList>
            <person name="Klenk H.-P."/>
        </authorList>
    </citation>
    <scope>NUCLEOTIDE SEQUENCE [LARGE SCALE GENOMIC DNA]</scope>
    <source>
        <strain evidence="1 2">DSM 45582</strain>
    </source>
</reference>
<dbReference type="InterPro" id="IPR011047">
    <property type="entry name" value="Quinoprotein_ADH-like_sf"/>
</dbReference>
<dbReference type="PANTHER" id="PTHR35340">
    <property type="entry name" value="PQQ ENZYME REPEAT PROTEIN-RELATED"/>
    <property type="match status" value="1"/>
</dbReference>